<dbReference type="AlphaFoldDB" id="F2KSR6"/>
<dbReference type="KEGG" id="ave:Arcve_0950"/>
<evidence type="ECO:0000313" key="2">
    <source>
        <dbReference type="EMBL" id="AEA46961.1"/>
    </source>
</evidence>
<feature type="transmembrane region" description="Helical" evidence="1">
    <location>
        <begin position="169"/>
        <end position="189"/>
    </location>
</feature>
<dbReference type="eggNOG" id="arCOG12006">
    <property type="taxonomic scope" value="Archaea"/>
</dbReference>
<dbReference type="Proteomes" id="UP000008136">
    <property type="component" value="Chromosome"/>
</dbReference>
<keyword evidence="1" id="KW-0472">Membrane</keyword>
<organism evidence="2 3">
    <name type="scientific">Archaeoglobus veneficus (strain DSM 11195 / SNP6)</name>
    <dbReference type="NCBI Taxonomy" id="693661"/>
    <lineage>
        <taxon>Archaea</taxon>
        <taxon>Methanobacteriati</taxon>
        <taxon>Methanobacteriota</taxon>
        <taxon>Archaeoglobi</taxon>
        <taxon>Archaeoglobales</taxon>
        <taxon>Archaeoglobaceae</taxon>
        <taxon>Archaeoglobus</taxon>
    </lineage>
</organism>
<evidence type="ECO:0000313" key="3">
    <source>
        <dbReference type="Proteomes" id="UP000008136"/>
    </source>
</evidence>
<feature type="transmembrane region" description="Helical" evidence="1">
    <location>
        <begin position="75"/>
        <end position="97"/>
    </location>
</feature>
<gene>
    <name evidence="2" type="ordered locus">Arcve_0950</name>
</gene>
<feature type="transmembrane region" description="Helical" evidence="1">
    <location>
        <begin position="43"/>
        <end position="63"/>
    </location>
</feature>
<feature type="transmembrane region" description="Helical" evidence="1">
    <location>
        <begin position="195"/>
        <end position="216"/>
    </location>
</feature>
<dbReference type="RefSeq" id="WP_013683625.1">
    <property type="nucleotide sequence ID" value="NC_015320.1"/>
</dbReference>
<dbReference type="EMBL" id="CP002588">
    <property type="protein sequence ID" value="AEA46961.1"/>
    <property type="molecule type" value="Genomic_DNA"/>
</dbReference>
<keyword evidence="3" id="KW-1185">Reference proteome</keyword>
<keyword evidence="1" id="KW-1133">Transmembrane helix</keyword>
<feature type="transmembrane region" description="Helical" evidence="1">
    <location>
        <begin position="128"/>
        <end position="148"/>
    </location>
</feature>
<reference evidence="2 3" key="1">
    <citation type="submission" date="2011-03" db="EMBL/GenBank/DDBJ databases">
        <title>The complete genome of Archaeoglobus veneficus SNP6.</title>
        <authorList>
            <consortium name="US DOE Joint Genome Institute (JGI-PGF)"/>
            <person name="Lucas S."/>
            <person name="Copeland A."/>
            <person name="Lapidus A."/>
            <person name="Bruce D."/>
            <person name="Goodwin L."/>
            <person name="Pitluck S."/>
            <person name="Kyrpides N."/>
            <person name="Mavromatis K."/>
            <person name="Pagani I."/>
            <person name="Ivanova N."/>
            <person name="Mikhailova N."/>
            <person name="Lu M."/>
            <person name="Detter J.C."/>
            <person name="Tapia R."/>
            <person name="Han C."/>
            <person name="Land M."/>
            <person name="Hauser L."/>
            <person name="Markowitz V."/>
            <person name="Cheng J.-F."/>
            <person name="Hugenholtz P."/>
            <person name="Woyke T."/>
            <person name="Wu D."/>
            <person name="Spring S."/>
            <person name="Brambilla E."/>
            <person name="Klenk H.-P."/>
            <person name="Eisen J.A."/>
        </authorList>
    </citation>
    <scope>NUCLEOTIDE SEQUENCE [LARGE SCALE GENOMIC DNA]</scope>
    <source>
        <strain>SNP6</strain>
    </source>
</reference>
<protein>
    <submittedName>
        <fullName evidence="2">Uncharacterized protein</fullName>
    </submittedName>
</protein>
<proteinExistence type="predicted"/>
<dbReference type="GeneID" id="10394060"/>
<sequence>MFDIAITIISLISLILSYLNYSTVCSRNEAKELLNWKVRETFYALTVLGIILALKVLFGCTLLEGLLNSPQLVKYTLTLAVDIYVFVFNTILLYTLFRAGYTPRYSEEATHLLFYTAVLWLVLEKVRISMLSTFLITLLALSIAVTLVKIGKYTKAMNVIVEPADLTRSLKLFLVFTFLSSTAGIAYMVDVQVAESLFMLSIAAAILSIVSLGTALEGICRPLFRQA</sequence>
<name>F2KSR6_ARCVS</name>
<keyword evidence="1" id="KW-0812">Transmembrane</keyword>
<accession>F2KSR6</accession>
<dbReference type="HOGENOM" id="CLU_1217523_0_0_2"/>
<dbReference type="STRING" id="693661.Arcve_0950"/>
<evidence type="ECO:0000256" key="1">
    <source>
        <dbReference type="SAM" id="Phobius"/>
    </source>
</evidence>